<dbReference type="STRING" id="679936.Sulac_2979"/>
<evidence type="ECO:0000313" key="4">
    <source>
        <dbReference type="Proteomes" id="UP000005439"/>
    </source>
</evidence>
<dbReference type="AlphaFoldDB" id="G8U098"/>
<dbReference type="InterPro" id="IPR043519">
    <property type="entry name" value="NT_sf"/>
</dbReference>
<dbReference type="GO" id="GO:0042256">
    <property type="term" value="P:cytosolic ribosome assembly"/>
    <property type="evidence" value="ECO:0007669"/>
    <property type="project" value="UniProtKB-UniRule"/>
</dbReference>
<dbReference type="GO" id="GO:0043023">
    <property type="term" value="F:ribosomal large subunit binding"/>
    <property type="evidence" value="ECO:0007669"/>
    <property type="project" value="TreeGrafter"/>
</dbReference>
<dbReference type="GO" id="GO:0005737">
    <property type="term" value="C:cytoplasm"/>
    <property type="evidence" value="ECO:0007669"/>
    <property type="project" value="UniProtKB-SubCell"/>
</dbReference>
<evidence type="ECO:0000256" key="2">
    <source>
        <dbReference type="HAMAP-Rule" id="MF_01477"/>
    </source>
</evidence>
<sequence length="133" mass="14650">MSTHQSLAWALKAANAAEAKKGEDILILDMQDVTLVADYFVIVSGHNVIQVESIADAVEEALAEFGAELLHRSGRDRAHWVLLDYGSVVVHVFTDQERVYYNLERLWGDARWVPRKEAATIGGHVPPGSLAPS</sequence>
<keyword evidence="2" id="KW-0810">Translation regulation</keyword>
<dbReference type="NCBIfam" id="TIGR00090">
    <property type="entry name" value="rsfS_iojap_ybeB"/>
    <property type="match status" value="1"/>
</dbReference>
<reference evidence="4" key="1">
    <citation type="submission" date="2011-12" db="EMBL/GenBank/DDBJ databases">
        <title>The complete genome of chromosome of Sulfobacillus acidophilus DSM 10332.</title>
        <authorList>
            <person name="Lucas S."/>
            <person name="Han J."/>
            <person name="Lapidus A."/>
            <person name="Bruce D."/>
            <person name="Goodwin L."/>
            <person name="Pitluck S."/>
            <person name="Peters L."/>
            <person name="Kyrpides N."/>
            <person name="Mavromatis K."/>
            <person name="Ivanova N."/>
            <person name="Mikhailova N."/>
            <person name="Chertkov O."/>
            <person name="Saunders E."/>
            <person name="Detter J.C."/>
            <person name="Tapia R."/>
            <person name="Han C."/>
            <person name="Land M."/>
            <person name="Hauser L."/>
            <person name="Markowitz V."/>
            <person name="Cheng J.-F."/>
            <person name="Hugenholtz P."/>
            <person name="Woyke T."/>
            <person name="Wu D."/>
            <person name="Pukall R."/>
            <person name="Gehrich-Schroeter G."/>
            <person name="Schneider S."/>
            <person name="Klenk H.-P."/>
            <person name="Eisen J.A."/>
        </authorList>
    </citation>
    <scope>NUCLEOTIDE SEQUENCE [LARGE SCALE GENOMIC DNA]</scope>
    <source>
        <strain evidence="4">ATCC 700253 / DSM 10332 / NAL</strain>
    </source>
</reference>
<evidence type="ECO:0000256" key="1">
    <source>
        <dbReference type="ARBA" id="ARBA00010574"/>
    </source>
</evidence>
<dbReference type="GO" id="GO:0017148">
    <property type="term" value="P:negative regulation of translation"/>
    <property type="evidence" value="ECO:0007669"/>
    <property type="project" value="UniProtKB-UniRule"/>
</dbReference>
<dbReference type="Gene3D" id="3.30.460.10">
    <property type="entry name" value="Beta Polymerase, domain 2"/>
    <property type="match status" value="1"/>
</dbReference>
<dbReference type="HOGENOM" id="CLU_092688_2_2_9"/>
<dbReference type="Pfam" id="PF02410">
    <property type="entry name" value="RsfS"/>
    <property type="match status" value="1"/>
</dbReference>
<dbReference type="EMBL" id="CP003179">
    <property type="protein sequence ID" value="AEW06440.1"/>
    <property type="molecule type" value="Genomic_DNA"/>
</dbReference>
<dbReference type="PATRIC" id="fig|679936.5.peg.3074"/>
<keyword evidence="2" id="KW-0678">Repressor</keyword>
<dbReference type="HAMAP" id="MF_01477">
    <property type="entry name" value="Iojap_RsfS"/>
    <property type="match status" value="1"/>
</dbReference>
<protein>
    <recommendedName>
        <fullName evidence="2">Ribosomal silencing factor RsfS</fullName>
    </recommendedName>
</protein>
<keyword evidence="2" id="KW-0963">Cytoplasm</keyword>
<gene>
    <name evidence="2" type="primary">rsfS</name>
    <name evidence="3" type="ordered locus">Sulac_2979</name>
</gene>
<dbReference type="KEGG" id="sap:Sulac_2979"/>
<dbReference type="InterPro" id="IPR004394">
    <property type="entry name" value="Iojap/RsfS/C7orf30"/>
</dbReference>
<comment type="subunit">
    <text evidence="2">Interacts with ribosomal protein uL14 (rplN).</text>
</comment>
<reference evidence="3 4" key="2">
    <citation type="journal article" date="2012" name="Stand. Genomic Sci.">
        <title>Complete genome sequence of the moderately thermophilic mineral-sulfide-oxidizing firmicute Sulfobacillus acidophilus type strain (NAL(T)).</title>
        <authorList>
            <person name="Anderson I."/>
            <person name="Chertkov O."/>
            <person name="Chen A."/>
            <person name="Saunders E."/>
            <person name="Lapidus A."/>
            <person name="Nolan M."/>
            <person name="Lucas S."/>
            <person name="Hammon N."/>
            <person name="Deshpande S."/>
            <person name="Cheng J.F."/>
            <person name="Han C."/>
            <person name="Tapia R."/>
            <person name="Goodwin L.A."/>
            <person name="Pitluck S."/>
            <person name="Liolios K."/>
            <person name="Pagani I."/>
            <person name="Ivanova N."/>
            <person name="Mikhailova N."/>
            <person name="Pati A."/>
            <person name="Palaniappan K."/>
            <person name="Land M."/>
            <person name="Pan C."/>
            <person name="Rohde M."/>
            <person name="Pukall R."/>
            <person name="Goker M."/>
            <person name="Detter J.C."/>
            <person name="Woyke T."/>
            <person name="Bristow J."/>
            <person name="Eisen J.A."/>
            <person name="Markowitz V."/>
            <person name="Hugenholtz P."/>
            <person name="Kyrpides N.C."/>
            <person name="Klenk H.P."/>
            <person name="Mavromatis K."/>
        </authorList>
    </citation>
    <scope>NUCLEOTIDE SEQUENCE [LARGE SCALE GENOMIC DNA]</scope>
    <source>
        <strain evidence="4">ATCC 700253 / DSM 10332 / NAL</strain>
    </source>
</reference>
<comment type="similarity">
    <text evidence="1 2">Belongs to the Iojap/RsfS family.</text>
</comment>
<name>G8U098_SULAD</name>
<keyword evidence="4" id="KW-1185">Reference proteome</keyword>
<accession>G8U098</accession>
<proteinExistence type="inferred from homology"/>
<organism evidence="3 4">
    <name type="scientific">Sulfobacillus acidophilus (strain ATCC 700253 / DSM 10332 / NAL)</name>
    <dbReference type="NCBI Taxonomy" id="679936"/>
    <lineage>
        <taxon>Bacteria</taxon>
        <taxon>Bacillati</taxon>
        <taxon>Bacillota</taxon>
        <taxon>Clostridia</taxon>
        <taxon>Eubacteriales</taxon>
        <taxon>Clostridiales Family XVII. Incertae Sedis</taxon>
        <taxon>Sulfobacillus</taxon>
    </lineage>
</organism>
<dbReference type="Proteomes" id="UP000005439">
    <property type="component" value="Chromosome"/>
</dbReference>
<dbReference type="GO" id="GO:0090071">
    <property type="term" value="P:negative regulation of ribosome biogenesis"/>
    <property type="evidence" value="ECO:0007669"/>
    <property type="project" value="UniProtKB-UniRule"/>
</dbReference>
<dbReference type="PANTHER" id="PTHR21043">
    <property type="entry name" value="IOJAP SUPERFAMILY ORTHOLOG"/>
    <property type="match status" value="1"/>
</dbReference>
<comment type="function">
    <text evidence="2">Functions as a ribosomal silencing factor. Interacts with ribosomal protein uL14 (rplN), blocking formation of intersubunit bridge B8. Prevents association of the 30S and 50S ribosomal subunits and the formation of functional ribosomes, thus repressing translation.</text>
</comment>
<dbReference type="SUPFAM" id="SSF81301">
    <property type="entry name" value="Nucleotidyltransferase"/>
    <property type="match status" value="1"/>
</dbReference>
<evidence type="ECO:0000313" key="3">
    <source>
        <dbReference type="EMBL" id="AEW06440.1"/>
    </source>
</evidence>
<dbReference type="PANTHER" id="PTHR21043:SF0">
    <property type="entry name" value="MITOCHONDRIAL ASSEMBLY OF RIBOSOMAL LARGE SUBUNIT PROTEIN 1"/>
    <property type="match status" value="1"/>
</dbReference>
<comment type="subcellular location">
    <subcellularLocation>
        <location evidence="2">Cytoplasm</location>
    </subcellularLocation>
</comment>